<evidence type="ECO:0000313" key="1">
    <source>
        <dbReference type="EMBL" id="KAF2807300.1"/>
    </source>
</evidence>
<evidence type="ECO:0000313" key="3">
    <source>
        <dbReference type="RefSeq" id="XP_033574264.1"/>
    </source>
</evidence>
<gene>
    <name evidence="1 3" type="ORF">BDZ99DRAFT_522917</name>
</gene>
<organism evidence="1">
    <name type="scientific">Mytilinidion resinicola</name>
    <dbReference type="NCBI Taxonomy" id="574789"/>
    <lineage>
        <taxon>Eukaryota</taxon>
        <taxon>Fungi</taxon>
        <taxon>Dikarya</taxon>
        <taxon>Ascomycota</taxon>
        <taxon>Pezizomycotina</taxon>
        <taxon>Dothideomycetes</taxon>
        <taxon>Pleosporomycetidae</taxon>
        <taxon>Mytilinidiales</taxon>
        <taxon>Mytilinidiaceae</taxon>
        <taxon>Mytilinidion</taxon>
    </lineage>
</organism>
<dbReference type="GeneID" id="54466640"/>
<protein>
    <submittedName>
        <fullName evidence="1 3">Uncharacterized protein</fullName>
    </submittedName>
</protein>
<evidence type="ECO:0000313" key="2">
    <source>
        <dbReference type="Proteomes" id="UP000504636"/>
    </source>
</evidence>
<sequence>ASMPSGLNRHNPMAIFKLFFTNKIMEKMVQWINEHAEQHRPTDVRLPRP</sequence>
<dbReference type="RefSeq" id="XP_033574264.1">
    <property type="nucleotide sequence ID" value="XM_033725747.1"/>
</dbReference>
<feature type="non-terminal residue" evidence="1">
    <location>
        <position position="1"/>
    </location>
</feature>
<name>A0A6A6YEY8_9PEZI</name>
<proteinExistence type="predicted"/>
<dbReference type="Proteomes" id="UP000504636">
    <property type="component" value="Unplaced"/>
</dbReference>
<reference evidence="3" key="3">
    <citation type="submission" date="2025-04" db="UniProtKB">
        <authorList>
            <consortium name="RefSeq"/>
        </authorList>
    </citation>
    <scope>IDENTIFICATION</scope>
    <source>
        <strain evidence="3">CBS 304.34</strain>
    </source>
</reference>
<keyword evidence="2" id="KW-1185">Reference proteome</keyword>
<reference evidence="3" key="2">
    <citation type="submission" date="2020-04" db="EMBL/GenBank/DDBJ databases">
        <authorList>
            <consortium name="NCBI Genome Project"/>
        </authorList>
    </citation>
    <scope>NUCLEOTIDE SEQUENCE</scope>
    <source>
        <strain evidence="3">CBS 304.34</strain>
    </source>
</reference>
<dbReference type="OrthoDB" id="7615782at2759"/>
<dbReference type="EMBL" id="MU003705">
    <property type="protein sequence ID" value="KAF2807300.1"/>
    <property type="molecule type" value="Genomic_DNA"/>
</dbReference>
<accession>A0A6A6YEY8</accession>
<dbReference type="AlphaFoldDB" id="A0A6A6YEY8"/>
<reference evidence="1 3" key="1">
    <citation type="journal article" date="2020" name="Stud. Mycol.">
        <title>101 Dothideomycetes genomes: a test case for predicting lifestyles and emergence of pathogens.</title>
        <authorList>
            <person name="Haridas S."/>
            <person name="Albert R."/>
            <person name="Binder M."/>
            <person name="Bloem J."/>
            <person name="Labutti K."/>
            <person name="Salamov A."/>
            <person name="Andreopoulos B."/>
            <person name="Baker S."/>
            <person name="Barry K."/>
            <person name="Bills G."/>
            <person name="Bluhm B."/>
            <person name="Cannon C."/>
            <person name="Castanera R."/>
            <person name="Culley D."/>
            <person name="Daum C."/>
            <person name="Ezra D."/>
            <person name="Gonzalez J."/>
            <person name="Henrissat B."/>
            <person name="Kuo A."/>
            <person name="Liang C."/>
            <person name="Lipzen A."/>
            <person name="Lutzoni F."/>
            <person name="Magnuson J."/>
            <person name="Mondo S."/>
            <person name="Nolan M."/>
            <person name="Ohm R."/>
            <person name="Pangilinan J."/>
            <person name="Park H.-J."/>
            <person name="Ramirez L."/>
            <person name="Alfaro M."/>
            <person name="Sun H."/>
            <person name="Tritt A."/>
            <person name="Yoshinaga Y."/>
            <person name="Zwiers L.-H."/>
            <person name="Turgeon B."/>
            <person name="Goodwin S."/>
            <person name="Spatafora J."/>
            <person name="Crous P."/>
            <person name="Grigoriev I."/>
        </authorList>
    </citation>
    <scope>NUCLEOTIDE SEQUENCE</scope>
    <source>
        <strain evidence="1 3">CBS 304.34</strain>
    </source>
</reference>